<gene>
    <name evidence="2" type="ordered locus">Vdis_0266</name>
</gene>
<keyword evidence="3" id="KW-1185">Reference proteome</keyword>
<reference evidence="2 3" key="1">
    <citation type="journal article" date="2010" name="Stand. Genomic Sci.">
        <title>Complete genome sequence of Vulcanisaeta distributa type strain (IC-017).</title>
        <authorList>
            <person name="Mavromatis K."/>
            <person name="Sikorski J."/>
            <person name="Pabst E."/>
            <person name="Teshima H."/>
            <person name="Lapidus A."/>
            <person name="Lucas S."/>
            <person name="Nolan M."/>
            <person name="Glavina Del Rio T."/>
            <person name="Cheng J.F."/>
            <person name="Bruce D."/>
            <person name="Goodwin L."/>
            <person name="Pitluck S."/>
            <person name="Liolios K."/>
            <person name="Ivanova N."/>
            <person name="Mikhailova N."/>
            <person name="Pati A."/>
            <person name="Chen A."/>
            <person name="Palaniappan K."/>
            <person name="Land M."/>
            <person name="Hauser L."/>
            <person name="Chang Y.J."/>
            <person name="Jeffries C.D."/>
            <person name="Rohde M."/>
            <person name="Spring S."/>
            <person name="Goker M."/>
            <person name="Wirth R."/>
            <person name="Woyke T."/>
            <person name="Bristow J."/>
            <person name="Eisen J.A."/>
            <person name="Markowitz V."/>
            <person name="Hugenholtz P."/>
            <person name="Klenk H.P."/>
            <person name="Kyrpides N.C."/>
        </authorList>
    </citation>
    <scope>NUCLEOTIDE SEQUENCE [LARGE SCALE GENOMIC DNA]</scope>
    <source>
        <strain evidence="3">DSM 14429 / JCM 11212 / NBRC 100878 / IC-017</strain>
    </source>
</reference>
<dbReference type="HOGENOM" id="CLU_130242_0_0_2"/>
<evidence type="ECO:0000256" key="1">
    <source>
        <dbReference type="SAM" id="Phobius"/>
    </source>
</evidence>
<feature type="transmembrane region" description="Helical" evidence="1">
    <location>
        <begin position="109"/>
        <end position="130"/>
    </location>
</feature>
<feature type="transmembrane region" description="Helical" evidence="1">
    <location>
        <begin position="6"/>
        <end position="24"/>
    </location>
</feature>
<name>E1QT83_VULDI</name>
<dbReference type="KEGG" id="vdi:Vdis_0266"/>
<accession>E1QT83</accession>
<dbReference type="GeneID" id="9751183"/>
<dbReference type="AlphaFoldDB" id="E1QT83"/>
<sequence>MQIKSILTFILGIMLMALLIYATLSAHLGNAHRTTQKDSALKGDPIIYIYSPVVKASGFISFTAGNYDGIPVVVYKAGSLYMPSGQVMIGISPSYNITLTMSSAEISDVTIYAANITATAYVIIPITITITPQNVYLLSILSTIASELLPLYNVKIYAYYINSTSISYSSIKVYTG</sequence>
<reference evidence="3" key="2">
    <citation type="journal article" date="2010" name="Stand. Genomic Sci.">
        <title>Complete genome sequence of Vulcanisaeta distributa type strain (IC-017T).</title>
        <authorList>
            <person name="Mavromatis K."/>
            <person name="Sikorski J."/>
            <person name="Pabst E."/>
            <person name="Teshima H."/>
            <person name="Lapidus A."/>
            <person name="Lucas S."/>
            <person name="Nolan M."/>
            <person name="Glavina Del Rio T."/>
            <person name="Cheng J."/>
            <person name="Bruce D."/>
            <person name="Goodwin L."/>
            <person name="Pitluck S."/>
            <person name="Liolios K."/>
            <person name="Ivanova N."/>
            <person name="Mikhailova N."/>
            <person name="Pati A."/>
            <person name="Chen A."/>
            <person name="Palaniappan K."/>
            <person name="Land M."/>
            <person name="Hauser L."/>
            <person name="Chang Y."/>
            <person name="Jeffries C."/>
            <person name="Rohde M."/>
            <person name="Spring S."/>
            <person name="Goker M."/>
            <person name="Wirth R."/>
            <person name="Woyke T."/>
            <person name="Bristow J."/>
            <person name="Eisen J."/>
            <person name="Markowitz V."/>
            <person name="Hugenholtz P."/>
            <person name="Klenk H."/>
            <person name="Kyrpides N."/>
        </authorList>
    </citation>
    <scope>NUCLEOTIDE SEQUENCE [LARGE SCALE GENOMIC DNA]</scope>
    <source>
        <strain evidence="3">DSM 14429 / JCM 11212 / NBRC 100878 / IC-017</strain>
    </source>
</reference>
<dbReference type="eggNOG" id="arCOG13773">
    <property type="taxonomic scope" value="Archaea"/>
</dbReference>
<evidence type="ECO:0000313" key="2">
    <source>
        <dbReference type="EMBL" id="ADN49675.1"/>
    </source>
</evidence>
<dbReference type="RefSeq" id="WP_013335400.1">
    <property type="nucleotide sequence ID" value="NC_014537.1"/>
</dbReference>
<evidence type="ECO:0000313" key="3">
    <source>
        <dbReference type="Proteomes" id="UP000006681"/>
    </source>
</evidence>
<dbReference type="Proteomes" id="UP000006681">
    <property type="component" value="Chromosome"/>
</dbReference>
<dbReference type="STRING" id="572478.Vdis_0266"/>
<keyword evidence="1" id="KW-0812">Transmembrane</keyword>
<keyword evidence="1" id="KW-0472">Membrane</keyword>
<protein>
    <submittedName>
        <fullName evidence="2">Uncharacterized protein</fullName>
    </submittedName>
</protein>
<keyword evidence="1" id="KW-1133">Transmembrane helix</keyword>
<proteinExistence type="predicted"/>
<dbReference type="EMBL" id="CP002100">
    <property type="protein sequence ID" value="ADN49675.1"/>
    <property type="molecule type" value="Genomic_DNA"/>
</dbReference>
<organism evidence="2 3">
    <name type="scientific">Vulcanisaeta distributa (strain DSM 14429 / JCM 11212 / NBRC 100878 / IC-017)</name>
    <dbReference type="NCBI Taxonomy" id="572478"/>
    <lineage>
        <taxon>Archaea</taxon>
        <taxon>Thermoproteota</taxon>
        <taxon>Thermoprotei</taxon>
        <taxon>Thermoproteales</taxon>
        <taxon>Thermoproteaceae</taxon>
        <taxon>Vulcanisaeta</taxon>
    </lineage>
</organism>
<feature type="transmembrane region" description="Helical" evidence="1">
    <location>
        <begin position="136"/>
        <end position="154"/>
    </location>
</feature>